<feature type="domain" description="TonB-dependent receptor plug" evidence="15">
    <location>
        <begin position="59"/>
        <end position="158"/>
    </location>
</feature>
<evidence type="ECO:0000256" key="7">
    <source>
        <dbReference type="ARBA" id="ARBA00023077"/>
    </source>
</evidence>
<comment type="similarity">
    <text evidence="2 11 12">Belongs to the TonB-dependent receptor family.</text>
</comment>
<evidence type="ECO:0000259" key="14">
    <source>
        <dbReference type="Pfam" id="PF00593"/>
    </source>
</evidence>
<organism evidence="16 17">
    <name type="scientific">Mesorhizobium denitrificans</name>
    <dbReference type="NCBI Taxonomy" id="2294114"/>
    <lineage>
        <taxon>Bacteria</taxon>
        <taxon>Pseudomonadati</taxon>
        <taxon>Pseudomonadota</taxon>
        <taxon>Alphaproteobacteria</taxon>
        <taxon>Hyphomicrobiales</taxon>
        <taxon>Phyllobacteriaceae</taxon>
        <taxon>Mesorhizobium</taxon>
    </lineage>
</organism>
<evidence type="ECO:0000256" key="1">
    <source>
        <dbReference type="ARBA" id="ARBA00004571"/>
    </source>
</evidence>
<evidence type="ECO:0000313" key="16">
    <source>
        <dbReference type="EMBL" id="RFC69508.1"/>
    </source>
</evidence>
<protein>
    <submittedName>
        <fullName evidence="16">TonB-dependent hemoglobin/transferrin/lactoferrin family receptor</fullName>
    </submittedName>
</protein>
<dbReference type="GO" id="GO:0015232">
    <property type="term" value="F:heme transmembrane transporter activity"/>
    <property type="evidence" value="ECO:0007669"/>
    <property type="project" value="InterPro"/>
</dbReference>
<dbReference type="AlphaFoldDB" id="A0A371XJV3"/>
<dbReference type="Pfam" id="PF00593">
    <property type="entry name" value="TonB_dep_Rec_b-barrel"/>
    <property type="match status" value="1"/>
</dbReference>
<dbReference type="InterPro" id="IPR000531">
    <property type="entry name" value="Beta-barrel_TonB"/>
</dbReference>
<proteinExistence type="inferred from homology"/>
<keyword evidence="9 16" id="KW-0675">Receptor</keyword>
<evidence type="ECO:0000256" key="4">
    <source>
        <dbReference type="ARBA" id="ARBA00022452"/>
    </source>
</evidence>
<dbReference type="InterPro" id="IPR011276">
    <property type="entry name" value="TonB_haem/Hb_rcpt"/>
</dbReference>
<dbReference type="InterPro" id="IPR012910">
    <property type="entry name" value="Plug_dom"/>
</dbReference>
<keyword evidence="7 12" id="KW-0798">TonB box</keyword>
<dbReference type="RefSeq" id="WP_116622129.1">
    <property type="nucleotide sequence ID" value="NZ_QURN01000001.1"/>
</dbReference>
<dbReference type="Pfam" id="PF07715">
    <property type="entry name" value="Plug"/>
    <property type="match status" value="1"/>
</dbReference>
<evidence type="ECO:0000256" key="2">
    <source>
        <dbReference type="ARBA" id="ARBA00009810"/>
    </source>
</evidence>
<accession>A0A371XJV3</accession>
<keyword evidence="5 11" id="KW-0812">Transmembrane</keyword>
<dbReference type="Gene3D" id="2.40.170.20">
    <property type="entry name" value="TonB-dependent receptor, beta-barrel domain"/>
    <property type="match status" value="1"/>
</dbReference>
<feature type="domain" description="TonB-dependent receptor-like beta-barrel" evidence="14">
    <location>
        <begin position="243"/>
        <end position="725"/>
    </location>
</feature>
<dbReference type="SUPFAM" id="SSF56935">
    <property type="entry name" value="Porins"/>
    <property type="match status" value="1"/>
</dbReference>
<evidence type="ECO:0000256" key="13">
    <source>
        <dbReference type="SAM" id="SignalP"/>
    </source>
</evidence>
<keyword evidence="3 11" id="KW-0813">Transport</keyword>
<dbReference type="Gene3D" id="2.170.130.10">
    <property type="entry name" value="TonB-dependent receptor, plug domain"/>
    <property type="match status" value="1"/>
</dbReference>
<keyword evidence="6 13" id="KW-0732">Signal</keyword>
<dbReference type="PROSITE" id="PS52016">
    <property type="entry name" value="TONB_DEPENDENT_REC_3"/>
    <property type="match status" value="1"/>
</dbReference>
<evidence type="ECO:0000259" key="15">
    <source>
        <dbReference type="Pfam" id="PF07715"/>
    </source>
</evidence>
<reference evidence="17" key="1">
    <citation type="submission" date="2018-08" db="EMBL/GenBank/DDBJ databases">
        <authorList>
            <person name="Im W.T."/>
        </authorList>
    </citation>
    <scope>NUCLEOTIDE SEQUENCE [LARGE SCALE GENOMIC DNA]</scope>
    <source>
        <strain evidence="17">LA-28</strain>
    </source>
</reference>
<gene>
    <name evidence="16" type="ORF">DY251_01915</name>
</gene>
<dbReference type="NCBIfam" id="TIGR01786">
    <property type="entry name" value="TonB-hemlactrns"/>
    <property type="match status" value="1"/>
</dbReference>
<keyword evidence="8 11" id="KW-0472">Membrane</keyword>
<evidence type="ECO:0000256" key="12">
    <source>
        <dbReference type="RuleBase" id="RU003357"/>
    </source>
</evidence>
<dbReference type="NCBIfam" id="TIGR01785">
    <property type="entry name" value="TonB-hemin"/>
    <property type="match status" value="1"/>
</dbReference>
<dbReference type="GO" id="GO:0009279">
    <property type="term" value="C:cell outer membrane"/>
    <property type="evidence" value="ECO:0007669"/>
    <property type="project" value="UniProtKB-SubCell"/>
</dbReference>
<dbReference type="GO" id="GO:0044718">
    <property type="term" value="P:siderophore transmembrane transport"/>
    <property type="evidence" value="ECO:0007669"/>
    <property type="project" value="TreeGrafter"/>
</dbReference>
<dbReference type="GO" id="GO:0015344">
    <property type="term" value="F:siderophore uptake transmembrane transporter activity"/>
    <property type="evidence" value="ECO:0007669"/>
    <property type="project" value="TreeGrafter"/>
</dbReference>
<keyword evidence="10 11" id="KW-0998">Cell outer membrane</keyword>
<dbReference type="InterPro" id="IPR010949">
    <property type="entry name" value="TonB_Hb/transfer/lactofer_rcpt"/>
</dbReference>
<feature type="chain" id="PRO_5016960088" evidence="13">
    <location>
        <begin position="29"/>
        <end position="763"/>
    </location>
</feature>
<feature type="signal peptide" evidence="13">
    <location>
        <begin position="1"/>
        <end position="28"/>
    </location>
</feature>
<dbReference type="PANTHER" id="PTHR30069:SF29">
    <property type="entry name" value="HEMOGLOBIN AND HEMOGLOBIN-HAPTOGLOBIN-BINDING PROTEIN 1-RELATED"/>
    <property type="match status" value="1"/>
</dbReference>
<comment type="caution">
    <text evidence="16">The sequence shown here is derived from an EMBL/GenBank/DDBJ whole genome shotgun (WGS) entry which is preliminary data.</text>
</comment>
<dbReference type="InterPro" id="IPR036942">
    <property type="entry name" value="Beta-barrel_TonB_sf"/>
</dbReference>
<evidence type="ECO:0000256" key="10">
    <source>
        <dbReference type="ARBA" id="ARBA00023237"/>
    </source>
</evidence>
<dbReference type="CDD" id="cd01347">
    <property type="entry name" value="ligand_gated_channel"/>
    <property type="match status" value="1"/>
</dbReference>
<dbReference type="Proteomes" id="UP000262379">
    <property type="component" value="Unassembled WGS sequence"/>
</dbReference>
<name>A0A371XJV3_9HYPH</name>
<evidence type="ECO:0000256" key="6">
    <source>
        <dbReference type="ARBA" id="ARBA00022729"/>
    </source>
</evidence>
<evidence type="ECO:0000256" key="8">
    <source>
        <dbReference type="ARBA" id="ARBA00023136"/>
    </source>
</evidence>
<dbReference type="InterPro" id="IPR039426">
    <property type="entry name" value="TonB-dep_rcpt-like"/>
</dbReference>
<sequence length="763" mass="84623">MGIFRQNSLLLACGVATGVVIFSQAAFAQGGTEVELAPVVVEGAQQQLPTDQPIQRGTETKIKRPAIQKRMVEDFNDLGRRVDAGVNFDNNSNSINLRGLQDDRVLTTIDGVRVPWLVDPRDSAKGGLNAFDFDSLSTLDIVRGADSSRFGSGALGGVVQLRTLDPEDLIEDGRKFGAILKGGYDSADRSWRSNAAVAGRANDTWLLVQGGYRKGHETENMGDVDVYGATRTEPNPGDYDQRNLLVKLHQYVEGGHRFGLTGELTNRDFNYENRSGTTSSYQEGSFMSGNEVDRKRVSADYKFESPDKSHFVDSANLTVYWLEQKLDATTDAIRLPDGRSFIPAIPAFPPFFPGFPSGADLLYGYPSGPYIRDNWIKQTSYGFTGDGTKELDLGSHSNTLRFGGELYGQKTSQYSFGEDNCPNVDWSTIPDPYGPQSCRFLHTNTSDMPDVDSTFFGAFVEDDIKFFNDQLTLTPGLRFDWYQHSPKTTPGYERSPNYDPAYLVDNSDSRISPKVRAAWQATPDIELFAQWAQGFKAPSAQQLYENFANAGQYARIGNPDLKPETSNGFEIGASYETPDYGISANIFNNYYRNFIEEVTLPPTADFPLIFSTQNLAKVQIYGAEVRGYARFASNWKAWGSLAYAHGKNTETDEYLNSIPPLRAILGLGYEQETWGVDVSTTLASARDKVSDGGFAAPGYGIVDFTGYWEPAQVKGLRIQAGVYNIFDKKYWNALDVPDGTTPDIYDRYSEPGRTFRLAITQKF</sequence>
<evidence type="ECO:0000256" key="9">
    <source>
        <dbReference type="ARBA" id="ARBA00023170"/>
    </source>
</evidence>
<comment type="subcellular location">
    <subcellularLocation>
        <location evidence="1 11">Cell outer membrane</location>
        <topology evidence="1 11">Multi-pass membrane protein</topology>
    </subcellularLocation>
</comment>
<evidence type="ECO:0000256" key="11">
    <source>
        <dbReference type="PROSITE-ProRule" id="PRU01360"/>
    </source>
</evidence>
<keyword evidence="4 11" id="KW-1134">Transmembrane beta strand</keyword>
<evidence type="ECO:0000313" key="17">
    <source>
        <dbReference type="Proteomes" id="UP000262379"/>
    </source>
</evidence>
<keyword evidence="17" id="KW-1185">Reference proteome</keyword>
<dbReference type="EMBL" id="QURN01000001">
    <property type="protein sequence ID" value="RFC69508.1"/>
    <property type="molecule type" value="Genomic_DNA"/>
</dbReference>
<dbReference type="PANTHER" id="PTHR30069">
    <property type="entry name" value="TONB-DEPENDENT OUTER MEMBRANE RECEPTOR"/>
    <property type="match status" value="1"/>
</dbReference>
<evidence type="ECO:0000256" key="5">
    <source>
        <dbReference type="ARBA" id="ARBA00022692"/>
    </source>
</evidence>
<dbReference type="InterPro" id="IPR037066">
    <property type="entry name" value="Plug_dom_sf"/>
</dbReference>
<evidence type="ECO:0000256" key="3">
    <source>
        <dbReference type="ARBA" id="ARBA00022448"/>
    </source>
</evidence>